<organism evidence="1 2">
    <name type="scientific">Devosia ginsengisoli</name>
    <dbReference type="NCBI Taxonomy" id="400770"/>
    <lineage>
        <taxon>Bacteria</taxon>
        <taxon>Pseudomonadati</taxon>
        <taxon>Pseudomonadota</taxon>
        <taxon>Alphaproteobacteria</taxon>
        <taxon>Hyphomicrobiales</taxon>
        <taxon>Devosiaceae</taxon>
        <taxon>Devosia</taxon>
    </lineage>
</organism>
<reference evidence="1 2" key="1">
    <citation type="submission" date="2019-07" db="EMBL/GenBank/DDBJ databases">
        <title>Full genome sequence of Devosia sp. Gsoil 520.</title>
        <authorList>
            <person name="Im W.-T."/>
        </authorList>
    </citation>
    <scope>NUCLEOTIDE SEQUENCE [LARGE SCALE GENOMIC DNA]</scope>
    <source>
        <strain evidence="1 2">Gsoil 520</strain>
    </source>
</reference>
<dbReference type="GO" id="GO:0008168">
    <property type="term" value="F:methyltransferase activity"/>
    <property type="evidence" value="ECO:0007669"/>
    <property type="project" value="UniProtKB-KW"/>
</dbReference>
<proteinExistence type="predicted"/>
<dbReference type="OrthoDB" id="9774345at2"/>
<dbReference type="GO" id="GO:0032259">
    <property type="term" value="P:methylation"/>
    <property type="evidence" value="ECO:0007669"/>
    <property type="project" value="UniProtKB-KW"/>
</dbReference>
<evidence type="ECO:0000313" key="2">
    <source>
        <dbReference type="Proteomes" id="UP000315364"/>
    </source>
</evidence>
<dbReference type="Pfam" id="PF13489">
    <property type="entry name" value="Methyltransf_23"/>
    <property type="match status" value="1"/>
</dbReference>
<dbReference type="Proteomes" id="UP000315364">
    <property type="component" value="Chromosome"/>
</dbReference>
<name>A0A5B8LVM9_9HYPH</name>
<keyword evidence="2" id="KW-1185">Reference proteome</keyword>
<dbReference type="Gene3D" id="3.40.50.150">
    <property type="entry name" value="Vaccinia Virus protein VP39"/>
    <property type="match status" value="1"/>
</dbReference>
<dbReference type="SUPFAM" id="SSF53335">
    <property type="entry name" value="S-adenosyl-L-methionine-dependent methyltransferases"/>
    <property type="match status" value="1"/>
</dbReference>
<gene>
    <name evidence="1" type="ORF">FPZ08_13285</name>
</gene>
<dbReference type="InterPro" id="IPR029063">
    <property type="entry name" value="SAM-dependent_MTases_sf"/>
</dbReference>
<accession>A0A5B8LVM9</accession>
<dbReference type="CDD" id="cd02440">
    <property type="entry name" value="AdoMet_MTases"/>
    <property type="match status" value="1"/>
</dbReference>
<sequence>MEFHTLMPGQDARYQNHHHYIREGWAKEPKETFKALAEIIEMRSEPRSHLDVGCATGELLSYARSRFPIDKSVGWDVFEELLETGRRLFPTADFARVSVVDDAVPEGKYDLVTAMGVMSIFSFAQLERFWRNLTAMVEDGGMLVVLSPLNEFGCDIEVTHRKRRDRVAGHWEQGWSVYSFETIREIVEELGWKVTFVPFQIGLDLEQADDPVRTWTVATGDNPRQLTNGLKLLINHYFMVVRRAN</sequence>
<keyword evidence="1" id="KW-0489">Methyltransferase</keyword>
<protein>
    <submittedName>
        <fullName evidence="1">Class I SAM-dependent methyltransferase</fullName>
    </submittedName>
</protein>
<dbReference type="PANTHER" id="PTHR43861">
    <property type="entry name" value="TRANS-ACONITATE 2-METHYLTRANSFERASE-RELATED"/>
    <property type="match status" value="1"/>
</dbReference>
<dbReference type="EMBL" id="CP042304">
    <property type="protein sequence ID" value="QDZ11645.1"/>
    <property type="molecule type" value="Genomic_DNA"/>
</dbReference>
<dbReference type="AlphaFoldDB" id="A0A5B8LVM9"/>
<keyword evidence="1" id="KW-0808">Transferase</keyword>
<dbReference type="KEGG" id="dea:FPZ08_13285"/>
<evidence type="ECO:0000313" key="1">
    <source>
        <dbReference type="EMBL" id="QDZ11645.1"/>
    </source>
</evidence>